<sequence length="90" mass="10110">MRHLAVCAGLRVTELTGLQVEDTDQQLMSIRVLGKGRRERKLPLSKPTATALRAWLAVRGQVAVPGFHNARGESLSRWWLRRFAYLAQAA</sequence>
<evidence type="ECO:0000313" key="4">
    <source>
        <dbReference type="Proteomes" id="UP001271780"/>
    </source>
</evidence>
<dbReference type="RefSeq" id="WP_320318771.1">
    <property type="nucleotide sequence ID" value="NZ_JAVIIX010000026.1"/>
</dbReference>
<dbReference type="InterPro" id="IPR013762">
    <property type="entry name" value="Integrase-like_cat_sf"/>
</dbReference>
<comment type="caution">
    <text evidence="3">The sequence shown here is derived from an EMBL/GenBank/DDBJ whole genome shotgun (WGS) entry which is preliminary data.</text>
</comment>
<dbReference type="InterPro" id="IPR011010">
    <property type="entry name" value="DNA_brk_join_enz"/>
</dbReference>
<dbReference type="Gene3D" id="1.10.443.10">
    <property type="entry name" value="Intergrase catalytic core"/>
    <property type="match status" value="1"/>
</dbReference>
<reference evidence="3 4" key="1">
    <citation type="submission" date="2023-08" db="EMBL/GenBank/DDBJ databases">
        <title>Implementing the SeqCode for naming new Mesorhizobium species isolated from Vachellia karroo root nodules.</title>
        <authorList>
            <person name="Van Lill M."/>
        </authorList>
    </citation>
    <scope>NUCLEOTIDE SEQUENCE [LARGE SCALE GENOMIC DNA]</scope>
    <source>
        <strain evidence="3 4">VK23A</strain>
    </source>
</reference>
<accession>A0ABU4XMX1</accession>
<protein>
    <submittedName>
        <fullName evidence="3">Tyrosine-type recombinase/integrase</fullName>
    </submittedName>
</protein>
<gene>
    <name evidence="3" type="ORF">RFM27_28905</name>
</gene>
<name>A0ABU4XMX1_9HYPH</name>
<evidence type="ECO:0000259" key="2">
    <source>
        <dbReference type="PROSITE" id="PS51898"/>
    </source>
</evidence>
<dbReference type="InterPro" id="IPR002104">
    <property type="entry name" value="Integrase_catalytic"/>
</dbReference>
<dbReference type="SUPFAM" id="SSF56349">
    <property type="entry name" value="DNA breaking-rejoining enzymes"/>
    <property type="match status" value="1"/>
</dbReference>
<dbReference type="Pfam" id="PF00589">
    <property type="entry name" value="Phage_integrase"/>
    <property type="match status" value="1"/>
</dbReference>
<evidence type="ECO:0000313" key="3">
    <source>
        <dbReference type="EMBL" id="MDX8476100.1"/>
    </source>
</evidence>
<keyword evidence="4" id="KW-1185">Reference proteome</keyword>
<dbReference type="EMBL" id="JAVIIZ010000027">
    <property type="protein sequence ID" value="MDX8476100.1"/>
    <property type="molecule type" value="Genomic_DNA"/>
</dbReference>
<evidence type="ECO:0000256" key="1">
    <source>
        <dbReference type="ARBA" id="ARBA00023172"/>
    </source>
</evidence>
<keyword evidence="1" id="KW-0233">DNA recombination</keyword>
<feature type="domain" description="Tyr recombinase" evidence="2">
    <location>
        <begin position="1"/>
        <end position="90"/>
    </location>
</feature>
<dbReference type="Proteomes" id="UP001271780">
    <property type="component" value="Unassembled WGS sequence"/>
</dbReference>
<organism evidence="3 4">
    <name type="scientific">Mesorhizobium dulcispinae</name>
    <dbReference type="NCBI Taxonomy" id="3072316"/>
    <lineage>
        <taxon>Bacteria</taxon>
        <taxon>Pseudomonadati</taxon>
        <taxon>Pseudomonadota</taxon>
        <taxon>Alphaproteobacteria</taxon>
        <taxon>Hyphomicrobiales</taxon>
        <taxon>Phyllobacteriaceae</taxon>
        <taxon>Mesorhizobium</taxon>
    </lineage>
</organism>
<proteinExistence type="predicted"/>
<dbReference type="PROSITE" id="PS51898">
    <property type="entry name" value="TYR_RECOMBINASE"/>
    <property type="match status" value="1"/>
</dbReference>